<dbReference type="Gene3D" id="3.40.50.10540">
    <property type="entry name" value="Crotonobetainyl-coa:carnitine coa-transferase, domain 1"/>
    <property type="match status" value="1"/>
</dbReference>
<accession>G4RMI3</accession>
<keyword evidence="3" id="KW-1185">Reference proteome</keyword>
<dbReference type="PANTHER" id="PTHR48228:SF5">
    <property type="entry name" value="ALPHA-METHYLACYL-COA RACEMASE"/>
    <property type="match status" value="1"/>
</dbReference>
<dbReference type="GeneID" id="11263146"/>
<dbReference type="Gene3D" id="3.30.1540.10">
    <property type="entry name" value="formyl-coa transferase, domain 3"/>
    <property type="match status" value="1"/>
</dbReference>
<dbReference type="STRING" id="768679.TTX_0137"/>
<dbReference type="InterPro" id="IPR023606">
    <property type="entry name" value="CoA-Trfase_III_dom_1_sf"/>
</dbReference>
<dbReference type="EC" id="2.8.3.-" evidence="2"/>
<dbReference type="KEGG" id="ttn:TTX_0137"/>
<keyword evidence="2" id="KW-0808">Transferase</keyword>
<dbReference type="InterPro" id="IPR044855">
    <property type="entry name" value="CoA-Trfase_III_dom3_sf"/>
</dbReference>
<gene>
    <name evidence="2" type="primary">caiB1</name>
    <name evidence="2" type="ordered locus">TTX_0137</name>
</gene>
<sequence length="443" mass="49756">MSYFRLIERLISSATGDPPLKGIRVIEFAHYILGPNIPRLLAQLGAEVIKIEPPPRGDRWKYASMWGGKGFYKGMRIDYLYLNSNKYFLGVDFKKERGRKLIVELAKTADVFVENMEPGTLDRYGLGYLQLKEVNPKLIYVSASGYGNWGPLSRLPSYDIIGQAESGVIDTTGWEGEVQEAYRLPDYPGDWLPSTMAVSAIIAALIWREKSGKGQYIDLSQAASMQRHMYHFAYMSATGERLRRSGFIDPSAYFSGVFKTSDGRYVAVAAMTEAQYEALAEQVPGLKGLRDKRDLDSLFVKYKLASPWFSSKSLAELLEFGRRAGVPIQPVLNDEDVLKDPWRAERGSVLKINDRLYGEIVVPGPIVKMSGTPLSVKWVARPVGYHNKLILLKKIGLSEREVEELEREGIIGYWDGQLGNTPPPGWSPENDPVFKGEKDEVEP</sequence>
<dbReference type="Proteomes" id="UP000002654">
    <property type="component" value="Chromosome"/>
</dbReference>
<dbReference type="PaxDb" id="768679-TTX_0137"/>
<evidence type="ECO:0000256" key="1">
    <source>
        <dbReference type="SAM" id="MobiDB-lite"/>
    </source>
</evidence>
<dbReference type="PATRIC" id="fig|768679.9.peg.142"/>
<organism evidence="2 3">
    <name type="scientific">Thermoproteus tenax (strain ATCC 35583 / DSM 2078 / JCM 9277 / NBRC 100435 / Kra 1)</name>
    <dbReference type="NCBI Taxonomy" id="768679"/>
    <lineage>
        <taxon>Archaea</taxon>
        <taxon>Thermoproteota</taxon>
        <taxon>Thermoprotei</taxon>
        <taxon>Thermoproteales</taxon>
        <taxon>Thermoproteaceae</taxon>
        <taxon>Thermoproteus</taxon>
    </lineage>
</organism>
<dbReference type="OrthoDB" id="28444at2157"/>
<dbReference type="InterPro" id="IPR003673">
    <property type="entry name" value="CoA-Trfase_fam_III"/>
</dbReference>
<protein>
    <submittedName>
        <fullName evidence="2">Crotonobetainyl-CoA:carnitine CoA-transferase</fullName>
        <ecNumber evidence="2">2.8.3.-</ecNumber>
    </submittedName>
</protein>
<evidence type="ECO:0000313" key="3">
    <source>
        <dbReference type="Proteomes" id="UP000002654"/>
    </source>
</evidence>
<dbReference type="GO" id="GO:0016740">
    <property type="term" value="F:transferase activity"/>
    <property type="evidence" value="ECO:0007669"/>
    <property type="project" value="UniProtKB-KW"/>
</dbReference>
<dbReference type="AlphaFoldDB" id="G4RMI3"/>
<dbReference type="RefSeq" id="WP_014126072.1">
    <property type="nucleotide sequence ID" value="NC_016070.1"/>
</dbReference>
<dbReference type="EMBL" id="FN869859">
    <property type="protein sequence ID" value="CCC80814.1"/>
    <property type="molecule type" value="Genomic_DNA"/>
</dbReference>
<reference evidence="2 3" key="1">
    <citation type="journal article" date="2011" name="PLoS ONE">
        <title>The complete genome sequence of Thermoproteus tenax: a physiologically versatile member of the Crenarchaeota.</title>
        <authorList>
            <person name="Siebers B."/>
            <person name="Zaparty M."/>
            <person name="Raddatz G."/>
            <person name="Tjaden B."/>
            <person name="Albers S.V."/>
            <person name="Bell S.D."/>
            <person name="Blombach F."/>
            <person name="Kletzin A."/>
            <person name="Kyrpides N."/>
            <person name="Lanz C."/>
            <person name="Plagens A."/>
            <person name="Rampp M."/>
            <person name="Rosinus A."/>
            <person name="von Jan M."/>
            <person name="Makarova K.S."/>
            <person name="Klenk H.P."/>
            <person name="Schuster S.C."/>
            <person name="Hensel R."/>
        </authorList>
    </citation>
    <scope>NUCLEOTIDE SEQUENCE [LARGE SCALE GENOMIC DNA]</scope>
    <source>
        <strain evidence="3">ATCC 35583 / DSM 2078 / JCM 9277 / NBRC 100435 / Kra 1</strain>
    </source>
</reference>
<dbReference type="InterPro" id="IPR050509">
    <property type="entry name" value="CoA-transferase_III"/>
</dbReference>
<name>G4RMI3_THETK</name>
<proteinExistence type="predicted"/>
<dbReference type="HOGENOM" id="CLU_033975_2_0_2"/>
<dbReference type="Pfam" id="PF02515">
    <property type="entry name" value="CoA_transf_3"/>
    <property type="match status" value="1"/>
</dbReference>
<dbReference type="eggNOG" id="arCOG02304">
    <property type="taxonomic scope" value="Archaea"/>
</dbReference>
<dbReference type="PANTHER" id="PTHR48228">
    <property type="entry name" value="SUCCINYL-COA--D-CITRAMALATE COA-TRANSFERASE"/>
    <property type="match status" value="1"/>
</dbReference>
<feature type="region of interest" description="Disordered" evidence="1">
    <location>
        <begin position="416"/>
        <end position="443"/>
    </location>
</feature>
<feature type="compositionally biased region" description="Basic and acidic residues" evidence="1">
    <location>
        <begin position="432"/>
        <end position="443"/>
    </location>
</feature>
<dbReference type="SUPFAM" id="SSF89796">
    <property type="entry name" value="CoA-transferase family III (CaiB/BaiF)"/>
    <property type="match status" value="1"/>
</dbReference>
<evidence type="ECO:0000313" key="2">
    <source>
        <dbReference type="EMBL" id="CCC80814.1"/>
    </source>
</evidence>